<organism evidence="2 5">
    <name type="scientific">Acinetobacter wanghuae</name>
    <dbReference type="NCBI Taxonomy" id="2662362"/>
    <lineage>
        <taxon>Bacteria</taxon>
        <taxon>Pseudomonadati</taxon>
        <taxon>Pseudomonadota</taxon>
        <taxon>Gammaproteobacteria</taxon>
        <taxon>Moraxellales</taxon>
        <taxon>Moraxellaceae</taxon>
        <taxon>Acinetobacter</taxon>
    </lineage>
</organism>
<evidence type="ECO:0000313" key="4">
    <source>
        <dbReference type="Proteomes" id="UP000327478"/>
    </source>
</evidence>
<dbReference type="Proteomes" id="UP000327478">
    <property type="component" value="Chromosome"/>
</dbReference>
<dbReference type="InterPro" id="IPR052718">
    <property type="entry name" value="NmrA-type_oxidoreductase"/>
</dbReference>
<dbReference type="Gene3D" id="3.90.25.10">
    <property type="entry name" value="UDP-galactose 4-epimerase, domain 1"/>
    <property type="match status" value="1"/>
</dbReference>
<dbReference type="EMBL" id="WITK01000010">
    <property type="protein sequence ID" value="MQW92099.1"/>
    <property type="molecule type" value="Genomic_DNA"/>
</dbReference>
<evidence type="ECO:0000313" key="5">
    <source>
        <dbReference type="Proteomes" id="UP000480556"/>
    </source>
</evidence>
<proteinExistence type="predicted"/>
<dbReference type="Pfam" id="PF05368">
    <property type="entry name" value="NmrA"/>
    <property type="match status" value="1"/>
</dbReference>
<reference evidence="4 5" key="1">
    <citation type="submission" date="2019-10" db="EMBL/GenBank/DDBJ databases">
        <authorList>
            <person name="Dong K."/>
        </authorList>
    </citation>
    <scope>NUCLEOTIDE SEQUENCE [LARGE SCALE GENOMIC DNA]</scope>
    <source>
        <strain evidence="4">dk386</strain>
        <strain evidence="3">Dk386</strain>
        <strain evidence="5">dk771</strain>
        <strain evidence="2">Dk771</strain>
    </source>
</reference>
<dbReference type="Proteomes" id="UP000480556">
    <property type="component" value="Unassembled WGS sequence"/>
</dbReference>
<dbReference type="AlphaFoldDB" id="A0A5Q0P0W1"/>
<protein>
    <submittedName>
        <fullName evidence="2">NAD(P)H-binding protein</fullName>
    </submittedName>
</protein>
<evidence type="ECO:0000313" key="3">
    <source>
        <dbReference type="EMBL" id="QGA10729.1"/>
    </source>
</evidence>
<dbReference type="SUPFAM" id="SSF51735">
    <property type="entry name" value="NAD(P)-binding Rossmann-fold domains"/>
    <property type="match status" value="1"/>
</dbReference>
<dbReference type="InterPro" id="IPR008030">
    <property type="entry name" value="NmrA-like"/>
</dbReference>
<evidence type="ECO:0000313" key="2">
    <source>
        <dbReference type="EMBL" id="MQW92099.1"/>
    </source>
</evidence>
<dbReference type="Gene3D" id="3.40.50.720">
    <property type="entry name" value="NAD(P)-binding Rossmann-like Domain"/>
    <property type="match status" value="1"/>
</dbReference>
<dbReference type="EMBL" id="CP045650">
    <property type="protein sequence ID" value="QGA10729.1"/>
    <property type="molecule type" value="Genomic_DNA"/>
</dbReference>
<name>A0A5Q0P0W1_9GAMM</name>
<evidence type="ECO:0000259" key="1">
    <source>
        <dbReference type="Pfam" id="PF05368"/>
    </source>
</evidence>
<dbReference type="CDD" id="cd05269">
    <property type="entry name" value="TMR_SDR_a"/>
    <property type="match status" value="1"/>
</dbReference>
<dbReference type="PANTHER" id="PTHR47129">
    <property type="entry name" value="QUINONE OXIDOREDUCTASE 2"/>
    <property type="match status" value="1"/>
</dbReference>
<gene>
    <name evidence="3" type="ORF">GFH30_04680</name>
    <name evidence="2" type="ORF">GHJ48_06755</name>
</gene>
<feature type="domain" description="NmrA-like" evidence="1">
    <location>
        <begin position="2"/>
        <end position="254"/>
    </location>
</feature>
<accession>A0A5Q0P0W1</accession>
<dbReference type="RefSeq" id="WP_153371129.1">
    <property type="nucleotide sequence ID" value="NZ_CP045650.1"/>
</dbReference>
<dbReference type="InterPro" id="IPR036291">
    <property type="entry name" value="NAD(P)-bd_dom_sf"/>
</dbReference>
<dbReference type="PANTHER" id="PTHR47129:SF1">
    <property type="entry name" value="NMRA-LIKE DOMAIN-CONTAINING PROTEIN"/>
    <property type="match status" value="1"/>
</dbReference>
<sequence>MKIAITGATGQLGQRVIQHLVSLSNEHDIVALVRHPEKAASFKAQGIEVRHFDYDHIETLEPALEGIDKLLLISGNEIGRRTPQHKAVIDAAKAAGVPYIAYTSLLNAEHSVLGLAQEHRETEQLIRESGLSYTFLRNNWYMENYLGSLQHDIASGVIYGASGEGLISAATRSDYAEATVRVLLSPVLSNQTYELAASQSFTKAELAAVIAQVANQPVRYENLSANAYQAALIQAGLPEGLASFLTEVDLKTADGAMFSESRDLEQLLGRPTTSLSHAIQSLLV</sequence>
<keyword evidence="4" id="KW-1185">Reference proteome</keyword>